<dbReference type="CDD" id="cd03888">
    <property type="entry name" value="M20_PepV"/>
    <property type="match status" value="1"/>
</dbReference>
<dbReference type="GO" id="GO:0008270">
    <property type="term" value="F:zinc ion binding"/>
    <property type="evidence" value="ECO:0007669"/>
    <property type="project" value="InterPro"/>
</dbReference>
<keyword evidence="4" id="KW-0479">Metal-binding</keyword>
<evidence type="ECO:0000256" key="5">
    <source>
        <dbReference type="ARBA" id="ARBA00022801"/>
    </source>
</evidence>
<dbReference type="GO" id="GO:0016805">
    <property type="term" value="F:dipeptidase activity"/>
    <property type="evidence" value="ECO:0007669"/>
    <property type="project" value="UniProtKB-KW"/>
</dbReference>
<accession>A0A1H3B2K9</accession>
<evidence type="ECO:0000313" key="10">
    <source>
        <dbReference type="Proteomes" id="UP000198534"/>
    </source>
</evidence>
<gene>
    <name evidence="9" type="ORF">SAMN05444487_11517</name>
</gene>
<evidence type="ECO:0000256" key="1">
    <source>
        <dbReference type="ARBA" id="ARBA00001947"/>
    </source>
</evidence>
<dbReference type="InterPro" id="IPR050072">
    <property type="entry name" value="Peptidase_M20A"/>
</dbReference>
<proteinExistence type="inferred from homology"/>
<keyword evidence="8" id="KW-0482">Metalloprotease</keyword>
<dbReference type="SUPFAM" id="SSF55031">
    <property type="entry name" value="Bacterial exopeptidase dimerisation domain"/>
    <property type="match status" value="1"/>
</dbReference>
<evidence type="ECO:0000256" key="8">
    <source>
        <dbReference type="ARBA" id="ARBA00023049"/>
    </source>
</evidence>
<dbReference type="GO" id="GO:0006526">
    <property type="term" value="P:L-arginine biosynthetic process"/>
    <property type="evidence" value="ECO:0007669"/>
    <property type="project" value="TreeGrafter"/>
</dbReference>
<dbReference type="AlphaFoldDB" id="A0A1H3B2K9"/>
<keyword evidence="5" id="KW-0378">Hydrolase</keyword>
<dbReference type="PANTHER" id="PTHR43808">
    <property type="entry name" value="ACETYLORNITHINE DEACETYLASE"/>
    <property type="match status" value="1"/>
</dbReference>
<organism evidence="9 10">
    <name type="scientific">Marininema mesophilum</name>
    <dbReference type="NCBI Taxonomy" id="1048340"/>
    <lineage>
        <taxon>Bacteria</taxon>
        <taxon>Bacillati</taxon>
        <taxon>Bacillota</taxon>
        <taxon>Bacilli</taxon>
        <taxon>Bacillales</taxon>
        <taxon>Thermoactinomycetaceae</taxon>
        <taxon>Marininema</taxon>
    </lineage>
</organism>
<dbReference type="PANTHER" id="PTHR43808:SF31">
    <property type="entry name" value="N-ACETYL-L-CITRULLINE DEACETYLASE"/>
    <property type="match status" value="1"/>
</dbReference>
<dbReference type="GO" id="GO:0008237">
    <property type="term" value="F:metallopeptidase activity"/>
    <property type="evidence" value="ECO:0007669"/>
    <property type="project" value="UniProtKB-KW"/>
</dbReference>
<dbReference type="Gene3D" id="3.30.70.360">
    <property type="match status" value="2"/>
</dbReference>
<dbReference type="Proteomes" id="UP000198534">
    <property type="component" value="Unassembled WGS sequence"/>
</dbReference>
<keyword evidence="7" id="KW-0224">Dipeptidase</keyword>
<comment type="cofactor">
    <cofactor evidence="1">
        <name>Zn(2+)</name>
        <dbReference type="ChEBI" id="CHEBI:29105"/>
    </cofactor>
</comment>
<dbReference type="STRING" id="1048340.SAMN05444487_11517"/>
<dbReference type="EMBL" id="FNNQ01000015">
    <property type="protein sequence ID" value="SDX36186.1"/>
    <property type="molecule type" value="Genomic_DNA"/>
</dbReference>
<dbReference type="SUPFAM" id="SSF53187">
    <property type="entry name" value="Zn-dependent exopeptidases"/>
    <property type="match status" value="1"/>
</dbReference>
<dbReference type="PROSITE" id="PS00759">
    <property type="entry name" value="ARGE_DAPE_CPG2_2"/>
    <property type="match status" value="1"/>
</dbReference>
<keyword evidence="10" id="KW-1185">Reference proteome</keyword>
<evidence type="ECO:0000256" key="4">
    <source>
        <dbReference type="ARBA" id="ARBA00022723"/>
    </source>
</evidence>
<dbReference type="InterPro" id="IPR010964">
    <property type="entry name" value="M20A_pepV-rel"/>
</dbReference>
<comment type="similarity">
    <text evidence="2">Belongs to the peptidase M20A family.</text>
</comment>
<dbReference type="GO" id="GO:0006508">
    <property type="term" value="P:proteolysis"/>
    <property type="evidence" value="ECO:0007669"/>
    <property type="project" value="UniProtKB-KW"/>
</dbReference>
<reference evidence="9 10" key="1">
    <citation type="submission" date="2016-10" db="EMBL/GenBank/DDBJ databases">
        <authorList>
            <person name="de Groot N.N."/>
        </authorList>
    </citation>
    <scope>NUCLEOTIDE SEQUENCE [LARGE SCALE GENOMIC DNA]</scope>
    <source>
        <strain evidence="9 10">DSM 45610</strain>
    </source>
</reference>
<dbReference type="GO" id="GO:0008777">
    <property type="term" value="F:acetylornithine deacetylase activity"/>
    <property type="evidence" value="ECO:0007669"/>
    <property type="project" value="TreeGrafter"/>
</dbReference>
<evidence type="ECO:0000256" key="6">
    <source>
        <dbReference type="ARBA" id="ARBA00022833"/>
    </source>
</evidence>
<dbReference type="Pfam" id="PF01546">
    <property type="entry name" value="Peptidase_M20"/>
    <property type="match status" value="1"/>
</dbReference>
<dbReference type="Gene3D" id="3.40.630.10">
    <property type="entry name" value="Zn peptidases"/>
    <property type="match status" value="1"/>
</dbReference>
<dbReference type="InterPro" id="IPR036264">
    <property type="entry name" value="Bact_exopeptidase_dim_dom"/>
</dbReference>
<dbReference type="NCBIfam" id="NF005591">
    <property type="entry name" value="PRK07318.1"/>
    <property type="match status" value="1"/>
</dbReference>
<evidence type="ECO:0000313" key="9">
    <source>
        <dbReference type="EMBL" id="SDX36186.1"/>
    </source>
</evidence>
<dbReference type="InterPro" id="IPR001261">
    <property type="entry name" value="ArgE/DapE_CS"/>
</dbReference>
<dbReference type="InterPro" id="IPR002933">
    <property type="entry name" value="Peptidase_M20"/>
</dbReference>
<name>A0A1H3B2K9_9BACL</name>
<keyword evidence="6" id="KW-0862">Zinc</keyword>
<dbReference type="NCBIfam" id="TIGR01887">
    <property type="entry name" value="dipeptidaselike"/>
    <property type="match status" value="1"/>
</dbReference>
<keyword evidence="3" id="KW-0645">Protease</keyword>
<evidence type="ECO:0000256" key="7">
    <source>
        <dbReference type="ARBA" id="ARBA00022997"/>
    </source>
</evidence>
<dbReference type="PROSITE" id="PS00758">
    <property type="entry name" value="ARGE_DAPE_CPG2_1"/>
    <property type="match status" value="1"/>
</dbReference>
<evidence type="ECO:0000256" key="3">
    <source>
        <dbReference type="ARBA" id="ARBA00022670"/>
    </source>
</evidence>
<protein>
    <submittedName>
        <fullName evidence="9">Succinyl-diaminopimelate desuccinylase</fullName>
    </submittedName>
</protein>
<sequence>MGINWLEETEKRRDQLLQQLTELCSIESVLDDSTASPGAPFGEKISEALNYMLDLGDKAGFTTKSVDGYAGHIEMGGGEELVGVLAHLDVVPVGDGWISPPFEPEVREGNFYARGAQDDKGPAMAAFVAMQMVKELGLPLSKKVRLILGTDEESHWRDMDYYFAREKMPDMGFTPDADFPIITAEKGMIDLTLTGKVEPGEAPVAGWLLQSFEAGQRFNMVPDLARAQLQGDGDVFELKEKYQDFLLSNRIQGYAEESNDHLTLVLEGKAHHGSEPDGGLNAALRLAEFLDTATLDPTGSKYIRFISEKLCEGFKGEKLNLAQSDERVGPLTVNGGIFRYEAAGEQGVGLNIRYPISGELAQIRQQMETEVEPFGFTVEVVDHKQGHFVDEEHVLVRTLARVYEEQTGEKGETLAIGGATYARALETGVVFGPGFPGREDTAHQRNEYIVVEDLVKATALYAQAIYELAK</sequence>
<dbReference type="OrthoDB" id="9761532at2"/>
<evidence type="ECO:0000256" key="2">
    <source>
        <dbReference type="ARBA" id="ARBA00006247"/>
    </source>
</evidence>